<accession>A0ABR7TAI2</accession>
<keyword evidence="6" id="KW-0966">Cell projection</keyword>
<dbReference type="InterPro" id="IPR010930">
    <property type="entry name" value="Flg_bb/hook_C_dom"/>
</dbReference>
<evidence type="ECO:0000256" key="2">
    <source>
        <dbReference type="RuleBase" id="RU362116"/>
    </source>
</evidence>
<keyword evidence="2" id="KW-0975">Bacterial flagellum</keyword>
<reference evidence="6 7" key="1">
    <citation type="journal article" date="2020" name="Microorganisms">
        <title>New Insight into Antimicrobial Compounds from Food and Marine-Sourced Carnobacterium Species through Phenotype and Genome Analyses.</title>
        <authorList>
            <person name="Begrem S."/>
            <person name="Ivaniuk F."/>
            <person name="Gigout-Chevalier F."/>
            <person name="Kolypczuk L."/>
            <person name="Bonnetot S."/>
            <person name="Leroi F."/>
            <person name="Grovel O."/>
            <person name="Delbarre-Ladrat C."/>
            <person name="Passerini D."/>
        </authorList>
    </citation>
    <scope>NUCLEOTIDE SEQUENCE [LARGE SCALE GENOMIC DNA]</scope>
    <source>
        <strain evidence="6 7">MIP2551</strain>
    </source>
</reference>
<dbReference type="Pfam" id="PF22692">
    <property type="entry name" value="LlgE_F_G_D1"/>
    <property type="match status" value="1"/>
</dbReference>
<name>A0ABR7TAI2_9LACT</name>
<feature type="domain" description="Flagellar basal body rod protein N-terminal" evidence="3">
    <location>
        <begin position="8"/>
        <end position="35"/>
    </location>
</feature>
<keyword evidence="6" id="KW-0969">Cilium</keyword>
<evidence type="ECO:0000256" key="1">
    <source>
        <dbReference type="ARBA" id="ARBA00009677"/>
    </source>
</evidence>
<dbReference type="RefSeq" id="WP_187948452.1">
    <property type="nucleotide sequence ID" value="NZ_WNJQ01000001.1"/>
</dbReference>
<dbReference type="InterPro" id="IPR001444">
    <property type="entry name" value="Flag_bb_rod_N"/>
</dbReference>
<dbReference type="InterPro" id="IPR037925">
    <property type="entry name" value="FlgE/F/G-like"/>
</dbReference>
<organism evidence="6 7">
    <name type="scientific">Carnobacterium inhibens</name>
    <dbReference type="NCBI Taxonomy" id="147709"/>
    <lineage>
        <taxon>Bacteria</taxon>
        <taxon>Bacillati</taxon>
        <taxon>Bacillota</taxon>
        <taxon>Bacilli</taxon>
        <taxon>Lactobacillales</taxon>
        <taxon>Carnobacteriaceae</taxon>
        <taxon>Carnobacterium</taxon>
    </lineage>
</organism>
<dbReference type="NCBIfam" id="TIGR03506">
    <property type="entry name" value="FlgEFG_subfam"/>
    <property type="match status" value="1"/>
</dbReference>
<dbReference type="Pfam" id="PF06429">
    <property type="entry name" value="Flg_bbr_C"/>
    <property type="match status" value="1"/>
</dbReference>
<dbReference type="InterPro" id="IPR053967">
    <property type="entry name" value="LlgE_F_G-like_D1"/>
</dbReference>
<keyword evidence="6" id="KW-0282">Flagellum</keyword>
<evidence type="ECO:0000313" key="6">
    <source>
        <dbReference type="EMBL" id="MBC9824469.1"/>
    </source>
</evidence>
<dbReference type="SUPFAM" id="SSF117143">
    <property type="entry name" value="Flagellar hook protein flgE"/>
    <property type="match status" value="1"/>
</dbReference>
<dbReference type="PANTHER" id="PTHR30435:SF19">
    <property type="entry name" value="FLAGELLAR BASAL-BODY ROD PROTEIN FLGG"/>
    <property type="match status" value="1"/>
</dbReference>
<evidence type="ECO:0000259" key="5">
    <source>
        <dbReference type="Pfam" id="PF22692"/>
    </source>
</evidence>
<evidence type="ECO:0000259" key="3">
    <source>
        <dbReference type="Pfam" id="PF00460"/>
    </source>
</evidence>
<comment type="subcellular location">
    <subcellularLocation>
        <location evidence="2">Bacterial flagellum basal body</location>
    </subcellularLocation>
</comment>
<feature type="domain" description="Flagellar basal-body/hook protein C-terminal" evidence="4">
    <location>
        <begin position="204"/>
        <end position="248"/>
    </location>
</feature>
<comment type="caution">
    <text evidence="6">The sequence shown here is derived from an EMBL/GenBank/DDBJ whole genome shotgun (WGS) entry which is preliminary data.</text>
</comment>
<protein>
    <submittedName>
        <fullName evidence="6">Flagellar hook-basal body complex protein</fullName>
    </submittedName>
</protein>
<dbReference type="PANTHER" id="PTHR30435">
    <property type="entry name" value="FLAGELLAR PROTEIN"/>
    <property type="match status" value="1"/>
</dbReference>
<keyword evidence="7" id="KW-1185">Reference proteome</keyword>
<feature type="domain" description="Flagellar hook protein FlgE/F/G-like D1" evidence="5">
    <location>
        <begin position="93"/>
        <end position="158"/>
    </location>
</feature>
<sequence>MSIPLSISKSGMNAIQNQMDAVSNDIANINTAGYKSKNISFNELLLNDINDGAAYLSEDAQGSGITIGTKSGVTSTNFAQGSLVSDPNDYHLAIAGEGFFGVTGENGERYLTRDGAFHVNGDKSITNDNGDTLEIQTIMPTDQWPEGDVTIAENGEVTINSTNGSVLVGTIPLFQPAQLNEMVPVGENKYRYEGAFATGEGSIQQHYLEASNVDLASSITEMMLAQRSYSLNLKVAQGTDEMASVINQFKQ</sequence>
<dbReference type="InterPro" id="IPR020013">
    <property type="entry name" value="Flagellar_FlgE/F/G"/>
</dbReference>
<comment type="similarity">
    <text evidence="1 2">Belongs to the flagella basal body rod proteins family.</text>
</comment>
<evidence type="ECO:0000313" key="7">
    <source>
        <dbReference type="Proteomes" id="UP000638836"/>
    </source>
</evidence>
<gene>
    <name evidence="6" type="ORF">GLO26_01320</name>
</gene>
<dbReference type="Pfam" id="PF00460">
    <property type="entry name" value="Flg_bb_rod"/>
    <property type="match status" value="1"/>
</dbReference>
<evidence type="ECO:0000259" key="4">
    <source>
        <dbReference type="Pfam" id="PF06429"/>
    </source>
</evidence>
<dbReference type="Proteomes" id="UP000638836">
    <property type="component" value="Unassembled WGS sequence"/>
</dbReference>
<proteinExistence type="inferred from homology"/>
<dbReference type="EMBL" id="WNJQ01000001">
    <property type="protein sequence ID" value="MBC9824469.1"/>
    <property type="molecule type" value="Genomic_DNA"/>
</dbReference>